<dbReference type="InterPro" id="IPR000352">
    <property type="entry name" value="Pep_chain_release_fac_I"/>
</dbReference>
<dbReference type="OrthoDB" id="270639at2759"/>
<evidence type="ECO:0000256" key="3">
    <source>
        <dbReference type="ARBA" id="ARBA00039441"/>
    </source>
</evidence>
<dbReference type="GO" id="GO:0004045">
    <property type="term" value="F:peptidyl-tRNA hydrolase activity"/>
    <property type="evidence" value="ECO:0007669"/>
    <property type="project" value="UniProtKB-EC"/>
</dbReference>
<evidence type="ECO:0000313" key="7">
    <source>
        <dbReference type="EMBL" id="TKR59921.1"/>
    </source>
</evidence>
<evidence type="ECO:0000256" key="1">
    <source>
        <dbReference type="ARBA" id="ARBA00013260"/>
    </source>
</evidence>
<dbReference type="Pfam" id="PF00472">
    <property type="entry name" value="RF-1"/>
    <property type="match status" value="1"/>
</dbReference>
<dbReference type="GO" id="GO:0005762">
    <property type="term" value="C:mitochondrial large ribosomal subunit"/>
    <property type="evidence" value="ECO:0007669"/>
    <property type="project" value="TreeGrafter"/>
</dbReference>
<dbReference type="Proteomes" id="UP000298663">
    <property type="component" value="Unassembled WGS sequence"/>
</dbReference>
<feature type="region of interest" description="Disordered" evidence="5">
    <location>
        <begin position="163"/>
        <end position="188"/>
    </location>
</feature>
<dbReference type="Gene3D" id="3.30.160.20">
    <property type="match status" value="1"/>
</dbReference>
<dbReference type="STRING" id="34508.A0A4U5LUX0"/>
<proteinExistence type="inferred from homology"/>
<dbReference type="SUPFAM" id="SSF110916">
    <property type="entry name" value="Peptidyl-tRNA hydrolase domain-like"/>
    <property type="match status" value="1"/>
</dbReference>
<reference evidence="7 8" key="1">
    <citation type="journal article" date="2015" name="Genome Biol.">
        <title>Comparative genomics of Steinernema reveals deeply conserved gene regulatory networks.</title>
        <authorList>
            <person name="Dillman A.R."/>
            <person name="Macchietto M."/>
            <person name="Porter C.F."/>
            <person name="Rogers A."/>
            <person name="Williams B."/>
            <person name="Antoshechkin I."/>
            <person name="Lee M.M."/>
            <person name="Goodwin Z."/>
            <person name="Lu X."/>
            <person name="Lewis E.E."/>
            <person name="Goodrich-Blair H."/>
            <person name="Stock S.P."/>
            <person name="Adams B.J."/>
            <person name="Sternberg P.W."/>
            <person name="Mortazavi A."/>
        </authorList>
    </citation>
    <scope>NUCLEOTIDE SEQUENCE [LARGE SCALE GENOMIC DNA]</scope>
    <source>
        <strain evidence="7 8">ALL</strain>
    </source>
</reference>
<protein>
    <recommendedName>
        <fullName evidence="3">Large ribosomal subunit protein mL62</fullName>
        <ecNumber evidence="1">3.1.1.29</ecNumber>
    </recommendedName>
    <alternativeName>
        <fullName evidence="4">Peptidyl-tRNA hydrolase ICT1, mitochondrial</fullName>
    </alternativeName>
</protein>
<sequence length="188" mass="21661">MERSYLSIIRTNFMKQGHLLTSLGRSLLQRHCSTSLTDPSYRSSPHFSGHIPPDGVKKAFSLSGGPGGQHVNKVATKAEIRFDITTADWISKDLKAHLMKKYPYRLTKTNELVIESAKTRSQTENLTDCFTKLRNLLMECAYELDYLNRKPSEADVKILEKRAAENAKRRREEKRRNSDKRRDRSAVY</sequence>
<dbReference type="InterPro" id="IPR052104">
    <property type="entry name" value="Mito_Release_Factor_mL62"/>
</dbReference>
<feature type="compositionally biased region" description="Basic and acidic residues" evidence="5">
    <location>
        <begin position="174"/>
        <end position="188"/>
    </location>
</feature>
<keyword evidence="8" id="KW-1185">Reference proteome</keyword>
<dbReference type="AlphaFoldDB" id="A0A4U5LUX0"/>
<gene>
    <name evidence="7" type="ORF">L596_029528</name>
</gene>
<evidence type="ECO:0000256" key="4">
    <source>
        <dbReference type="ARBA" id="ARBA00041531"/>
    </source>
</evidence>
<accession>A0A4U5LUX0</accession>
<dbReference type="PANTHER" id="PTHR11075">
    <property type="entry name" value="PEPTIDE CHAIN RELEASE FACTOR"/>
    <property type="match status" value="1"/>
</dbReference>
<reference evidence="7 8" key="2">
    <citation type="journal article" date="2019" name="G3 (Bethesda)">
        <title>Hybrid Assembly of the Genome of the Entomopathogenic Nematode Steinernema carpocapsae Identifies the X-Chromosome.</title>
        <authorList>
            <person name="Serra L."/>
            <person name="Macchietto M."/>
            <person name="Macias-Munoz A."/>
            <person name="McGill C.J."/>
            <person name="Rodriguez I.M."/>
            <person name="Rodriguez B."/>
            <person name="Murad R."/>
            <person name="Mortazavi A."/>
        </authorList>
    </citation>
    <scope>NUCLEOTIDE SEQUENCE [LARGE SCALE GENOMIC DNA]</scope>
    <source>
        <strain evidence="7 8">ALL</strain>
    </source>
</reference>
<evidence type="ECO:0000259" key="6">
    <source>
        <dbReference type="Pfam" id="PF00472"/>
    </source>
</evidence>
<name>A0A4U5LUX0_STECR</name>
<evidence type="ECO:0000256" key="2">
    <source>
        <dbReference type="ARBA" id="ARBA00038225"/>
    </source>
</evidence>
<dbReference type="FunFam" id="3.30.160.20:FF:000046">
    <property type="entry name" value="Peptidyl-tRNA hydrolase ICT1"/>
    <property type="match status" value="1"/>
</dbReference>
<dbReference type="GO" id="GO:0070126">
    <property type="term" value="P:mitochondrial translational termination"/>
    <property type="evidence" value="ECO:0007669"/>
    <property type="project" value="TreeGrafter"/>
</dbReference>
<dbReference type="EC" id="3.1.1.29" evidence="1"/>
<dbReference type="EMBL" id="AZBU02000012">
    <property type="protein sequence ID" value="TKR59921.1"/>
    <property type="molecule type" value="Genomic_DNA"/>
</dbReference>
<evidence type="ECO:0000256" key="5">
    <source>
        <dbReference type="SAM" id="MobiDB-lite"/>
    </source>
</evidence>
<dbReference type="PANTHER" id="PTHR11075:SF54">
    <property type="entry name" value="LARGE RIBOSOMAL SUBUNIT PROTEIN ML62"/>
    <property type="match status" value="1"/>
</dbReference>
<comment type="similarity">
    <text evidence="2">Belongs to the prokaryotic/mitochondrial release factor family. Mitochondrion-specific ribosomal protein mL62 subfamily.</text>
</comment>
<feature type="domain" description="Prokaryotic-type class I peptide chain release factors" evidence="6">
    <location>
        <begin position="50"/>
        <end position="178"/>
    </location>
</feature>
<evidence type="ECO:0000313" key="8">
    <source>
        <dbReference type="Proteomes" id="UP000298663"/>
    </source>
</evidence>
<organism evidence="7 8">
    <name type="scientific">Steinernema carpocapsae</name>
    <name type="common">Entomopathogenic nematode</name>
    <dbReference type="NCBI Taxonomy" id="34508"/>
    <lineage>
        <taxon>Eukaryota</taxon>
        <taxon>Metazoa</taxon>
        <taxon>Ecdysozoa</taxon>
        <taxon>Nematoda</taxon>
        <taxon>Chromadorea</taxon>
        <taxon>Rhabditida</taxon>
        <taxon>Tylenchina</taxon>
        <taxon>Panagrolaimomorpha</taxon>
        <taxon>Strongyloidoidea</taxon>
        <taxon>Steinernematidae</taxon>
        <taxon>Steinernema</taxon>
    </lineage>
</organism>
<dbReference type="GO" id="GO:0016150">
    <property type="term" value="F:translation release factor activity, codon nonspecific"/>
    <property type="evidence" value="ECO:0007669"/>
    <property type="project" value="TreeGrafter"/>
</dbReference>
<comment type="caution">
    <text evidence="7">The sequence shown here is derived from an EMBL/GenBank/DDBJ whole genome shotgun (WGS) entry which is preliminary data.</text>
</comment>